<feature type="compositionally biased region" description="Basic and acidic residues" evidence="1">
    <location>
        <begin position="36"/>
        <end position="60"/>
    </location>
</feature>
<dbReference type="AlphaFoldDB" id="A0A6C0CNP5"/>
<evidence type="ECO:0000313" key="2">
    <source>
        <dbReference type="EMBL" id="QHT06091.1"/>
    </source>
</evidence>
<name>A0A6C0CNP5_9ZZZZ</name>
<evidence type="ECO:0000256" key="1">
    <source>
        <dbReference type="SAM" id="MobiDB-lite"/>
    </source>
</evidence>
<dbReference type="EMBL" id="MN739464">
    <property type="protein sequence ID" value="QHT06091.1"/>
    <property type="molecule type" value="Genomic_DNA"/>
</dbReference>
<feature type="compositionally biased region" description="Basic and acidic residues" evidence="1">
    <location>
        <begin position="100"/>
        <end position="131"/>
    </location>
</feature>
<protein>
    <submittedName>
        <fullName evidence="2">Uncharacterized protein</fullName>
    </submittedName>
</protein>
<accession>A0A6C0CNP5</accession>
<reference evidence="2" key="1">
    <citation type="journal article" date="2020" name="Nature">
        <title>Giant virus diversity and host interactions through global metagenomics.</title>
        <authorList>
            <person name="Schulz F."/>
            <person name="Roux S."/>
            <person name="Paez-Espino D."/>
            <person name="Jungbluth S."/>
            <person name="Walsh D.A."/>
            <person name="Denef V.J."/>
            <person name="McMahon K.D."/>
            <person name="Konstantinidis K.T."/>
            <person name="Eloe-Fadrosh E.A."/>
            <person name="Kyrpides N.C."/>
            <person name="Woyke T."/>
        </authorList>
    </citation>
    <scope>NUCLEOTIDE SEQUENCE</scope>
    <source>
        <strain evidence="2">GVMAG-M-3300021425-14</strain>
    </source>
</reference>
<proteinExistence type="predicted"/>
<organism evidence="2">
    <name type="scientific">viral metagenome</name>
    <dbReference type="NCBI Taxonomy" id="1070528"/>
    <lineage>
        <taxon>unclassified sequences</taxon>
        <taxon>metagenomes</taxon>
        <taxon>organismal metagenomes</taxon>
    </lineage>
</organism>
<sequence>MKILLFTSIVFVILAVNLLISCPTKEGFGINKKKKDTKEKKENKDEKPEDDYIFKEKNFTDDGNPSQKFLKNFKRQKIEFDDEMKFSFKSITPEIPNSEEEAKKMQRERDAKRKEQKELKKEAERQTEREVNRREKQARQFCISSIPKTIWRWITEPFREIYYWLVKKLGMKWIKECIKAKKFIFNKIWQIKKAIISGFWNVMIDIIMFPCRKLGIDKAYRPLWRAKVNVWNNITKPIKDILTWKLNKILRALRFIC</sequence>
<feature type="region of interest" description="Disordered" evidence="1">
    <location>
        <begin position="97"/>
        <end position="131"/>
    </location>
</feature>
<feature type="region of interest" description="Disordered" evidence="1">
    <location>
        <begin position="33"/>
        <end position="67"/>
    </location>
</feature>
<dbReference type="PROSITE" id="PS51257">
    <property type="entry name" value="PROKAR_LIPOPROTEIN"/>
    <property type="match status" value="1"/>
</dbReference>